<feature type="binding site" evidence="6">
    <location>
        <position position="206"/>
    </location>
    <ligand>
        <name>S-adenosyl-L-methionine</name>
        <dbReference type="ChEBI" id="CHEBI:59789"/>
    </ligand>
</feature>
<feature type="binding site" evidence="6">
    <location>
        <position position="249"/>
    </location>
    <ligand>
        <name>S-adenosyl-L-methionine</name>
        <dbReference type="ChEBI" id="CHEBI:59789"/>
    </ligand>
</feature>
<dbReference type="EC" id="2.1.1.-" evidence="6"/>
<comment type="similarity">
    <text evidence="1 6">Belongs to the methyltransferase superfamily. PrmA family.</text>
</comment>
<accession>A0A9D2DY39</accession>
<evidence type="ECO:0000256" key="1">
    <source>
        <dbReference type="ARBA" id="ARBA00009741"/>
    </source>
</evidence>
<feature type="binding site" evidence="6">
    <location>
        <position position="163"/>
    </location>
    <ligand>
        <name>S-adenosyl-L-methionine</name>
        <dbReference type="ChEBI" id="CHEBI:59789"/>
    </ligand>
</feature>
<evidence type="ECO:0000313" key="8">
    <source>
        <dbReference type="Proteomes" id="UP000824044"/>
    </source>
</evidence>
<keyword evidence="7" id="KW-0689">Ribosomal protein</keyword>
<keyword evidence="5 6" id="KW-0949">S-adenosyl-L-methionine</keyword>
<keyword evidence="4 6" id="KW-0808">Transferase</keyword>
<dbReference type="HAMAP" id="MF_00735">
    <property type="entry name" value="Methyltr_PrmA"/>
    <property type="match status" value="1"/>
</dbReference>
<evidence type="ECO:0000313" key="7">
    <source>
        <dbReference type="EMBL" id="HIZ25160.1"/>
    </source>
</evidence>
<proteinExistence type="inferred from homology"/>
<dbReference type="PANTHER" id="PTHR43648">
    <property type="entry name" value="ELECTRON TRANSFER FLAVOPROTEIN BETA SUBUNIT LYSINE METHYLTRANSFERASE"/>
    <property type="match status" value="1"/>
</dbReference>
<dbReference type="EMBL" id="DXBS01000127">
    <property type="protein sequence ID" value="HIZ25160.1"/>
    <property type="molecule type" value="Genomic_DNA"/>
</dbReference>
<dbReference type="InterPro" id="IPR050078">
    <property type="entry name" value="Ribosomal_L11_MeTrfase_PrmA"/>
</dbReference>
<dbReference type="PIRSF" id="PIRSF000401">
    <property type="entry name" value="RPL11_MTase"/>
    <property type="match status" value="1"/>
</dbReference>
<dbReference type="Gene3D" id="3.40.50.150">
    <property type="entry name" value="Vaccinia Virus protein VP39"/>
    <property type="match status" value="1"/>
</dbReference>
<comment type="catalytic activity">
    <reaction evidence="6">
        <text>L-lysyl-[protein] + 3 S-adenosyl-L-methionine = N(6),N(6),N(6)-trimethyl-L-lysyl-[protein] + 3 S-adenosyl-L-homocysteine + 3 H(+)</text>
        <dbReference type="Rhea" id="RHEA:54192"/>
        <dbReference type="Rhea" id="RHEA-COMP:9752"/>
        <dbReference type="Rhea" id="RHEA-COMP:13826"/>
        <dbReference type="ChEBI" id="CHEBI:15378"/>
        <dbReference type="ChEBI" id="CHEBI:29969"/>
        <dbReference type="ChEBI" id="CHEBI:57856"/>
        <dbReference type="ChEBI" id="CHEBI:59789"/>
        <dbReference type="ChEBI" id="CHEBI:61961"/>
    </reaction>
</comment>
<evidence type="ECO:0000256" key="6">
    <source>
        <dbReference type="HAMAP-Rule" id="MF_00735"/>
    </source>
</evidence>
<dbReference type="GO" id="GO:0032259">
    <property type="term" value="P:methylation"/>
    <property type="evidence" value="ECO:0007669"/>
    <property type="project" value="UniProtKB-KW"/>
</dbReference>
<dbReference type="GO" id="GO:0005737">
    <property type="term" value="C:cytoplasm"/>
    <property type="evidence" value="ECO:0007669"/>
    <property type="project" value="UniProtKB-SubCell"/>
</dbReference>
<dbReference type="PANTHER" id="PTHR43648:SF1">
    <property type="entry name" value="ELECTRON TRANSFER FLAVOPROTEIN BETA SUBUNIT LYSINE METHYLTRANSFERASE"/>
    <property type="match status" value="1"/>
</dbReference>
<name>A0A9D2DY39_9FIRM</name>
<dbReference type="Proteomes" id="UP000824044">
    <property type="component" value="Unassembled WGS sequence"/>
</dbReference>
<dbReference type="Pfam" id="PF06325">
    <property type="entry name" value="PrmA"/>
    <property type="match status" value="1"/>
</dbReference>
<reference evidence="7" key="2">
    <citation type="submission" date="2021-04" db="EMBL/GenBank/DDBJ databases">
        <authorList>
            <person name="Gilroy R."/>
        </authorList>
    </citation>
    <scope>NUCLEOTIDE SEQUENCE</scope>
    <source>
        <strain evidence="7">CHK33-5263</strain>
    </source>
</reference>
<dbReference type="InterPro" id="IPR004498">
    <property type="entry name" value="Ribosomal_PrmA_MeTrfase"/>
</dbReference>
<keyword evidence="7" id="KW-0687">Ribonucleoprotein</keyword>
<keyword evidence="3 6" id="KW-0489">Methyltransferase</keyword>
<comment type="subcellular location">
    <subcellularLocation>
        <location evidence="6">Cytoplasm</location>
    </subcellularLocation>
</comment>
<dbReference type="CDD" id="cd02440">
    <property type="entry name" value="AdoMet_MTases"/>
    <property type="match status" value="1"/>
</dbReference>
<feature type="binding site" evidence="6">
    <location>
        <position position="184"/>
    </location>
    <ligand>
        <name>S-adenosyl-L-methionine</name>
        <dbReference type="ChEBI" id="CHEBI:59789"/>
    </ligand>
</feature>
<gene>
    <name evidence="6 7" type="primary">prmA</name>
    <name evidence="7" type="ORF">H9812_06805</name>
</gene>
<reference evidence="7" key="1">
    <citation type="journal article" date="2021" name="PeerJ">
        <title>Extensive microbial diversity within the chicken gut microbiome revealed by metagenomics and culture.</title>
        <authorList>
            <person name="Gilroy R."/>
            <person name="Ravi A."/>
            <person name="Getino M."/>
            <person name="Pursley I."/>
            <person name="Horton D.L."/>
            <person name="Alikhan N.F."/>
            <person name="Baker D."/>
            <person name="Gharbi K."/>
            <person name="Hall N."/>
            <person name="Watson M."/>
            <person name="Adriaenssens E.M."/>
            <person name="Foster-Nyarko E."/>
            <person name="Jarju S."/>
            <person name="Secka A."/>
            <person name="Antonio M."/>
            <person name="Oren A."/>
            <person name="Chaudhuri R.R."/>
            <person name="La Ragione R."/>
            <person name="Hildebrand F."/>
            <person name="Pallen M.J."/>
        </authorList>
    </citation>
    <scope>NUCLEOTIDE SEQUENCE</scope>
    <source>
        <strain evidence="7">CHK33-5263</strain>
    </source>
</reference>
<protein>
    <recommendedName>
        <fullName evidence="6">Ribosomal protein L11 methyltransferase</fullName>
        <shortName evidence="6">L11 Mtase</shortName>
        <ecNumber evidence="6">2.1.1.-</ecNumber>
    </recommendedName>
</protein>
<comment type="function">
    <text evidence="6">Methylates ribosomal protein L11.</text>
</comment>
<evidence type="ECO:0000256" key="2">
    <source>
        <dbReference type="ARBA" id="ARBA00022490"/>
    </source>
</evidence>
<comment type="caution">
    <text evidence="7">The sequence shown here is derived from an EMBL/GenBank/DDBJ whole genome shotgun (WGS) entry which is preliminary data.</text>
</comment>
<dbReference type="GO" id="GO:0008276">
    <property type="term" value="F:protein methyltransferase activity"/>
    <property type="evidence" value="ECO:0007669"/>
    <property type="project" value="UniProtKB-UniRule"/>
</dbReference>
<dbReference type="SUPFAM" id="SSF53335">
    <property type="entry name" value="S-adenosyl-L-methionine-dependent methyltransferases"/>
    <property type="match status" value="1"/>
</dbReference>
<evidence type="ECO:0000256" key="5">
    <source>
        <dbReference type="ARBA" id="ARBA00022691"/>
    </source>
</evidence>
<dbReference type="NCBIfam" id="TIGR00406">
    <property type="entry name" value="prmA"/>
    <property type="match status" value="1"/>
</dbReference>
<dbReference type="AlphaFoldDB" id="A0A9D2DY39"/>
<sequence length="312" mass="33907">MKYVELTVHTTSEASELVADALWNYSEGGVAVSDARDVIALVRGETGVYWDYLDDDLQNLPADVLVKGFFPPEKAEEDIRAVREQLEEMRSRGGLNFGTLEMTQRIIDGDDWIDIWKKHFRPIHIGARVVIVPAWIGYTLEAGEVVVTLDSNMAFGTGEHETTSMCLEALQEVMKEGDVVIDVGCGSGILGIAAAKLGAKLCYLTDIDPVAVESAKHNAMINGVSQKTIVAHSDLLADSSVKGDIVLANITAEVLARLAPDVPKNLKAGGTLILSGIIRDRLPLVKEAFGAQGLTLVEERNKGEWYALIYRG</sequence>
<evidence type="ECO:0000256" key="4">
    <source>
        <dbReference type="ARBA" id="ARBA00022679"/>
    </source>
</evidence>
<dbReference type="GO" id="GO:0005840">
    <property type="term" value="C:ribosome"/>
    <property type="evidence" value="ECO:0007669"/>
    <property type="project" value="UniProtKB-KW"/>
</dbReference>
<organism evidence="7 8">
    <name type="scientific">Candidatus Gallimonas intestinigallinarum</name>
    <dbReference type="NCBI Taxonomy" id="2838604"/>
    <lineage>
        <taxon>Bacteria</taxon>
        <taxon>Bacillati</taxon>
        <taxon>Bacillota</taxon>
        <taxon>Clostridia</taxon>
        <taxon>Candidatus Gallimonas</taxon>
    </lineage>
</organism>
<keyword evidence="2 6" id="KW-0963">Cytoplasm</keyword>
<dbReference type="InterPro" id="IPR029063">
    <property type="entry name" value="SAM-dependent_MTases_sf"/>
</dbReference>
<evidence type="ECO:0000256" key="3">
    <source>
        <dbReference type="ARBA" id="ARBA00022603"/>
    </source>
</evidence>